<evidence type="ECO:0000313" key="8">
    <source>
        <dbReference type="EMBL" id="PJJ28838.1"/>
    </source>
</evidence>
<keyword evidence="4" id="KW-0804">Transcription</keyword>
<evidence type="ECO:0000259" key="7">
    <source>
        <dbReference type="PROSITE" id="PS51372"/>
    </source>
</evidence>
<dbReference type="Pfam" id="PF00359">
    <property type="entry name" value="PTS_EIIA_2"/>
    <property type="match status" value="1"/>
</dbReference>
<protein>
    <submittedName>
        <fullName evidence="8">Transcriptional antiterminator</fullName>
    </submittedName>
</protein>
<dbReference type="GO" id="GO:0006355">
    <property type="term" value="P:regulation of DNA-templated transcription"/>
    <property type="evidence" value="ECO:0007669"/>
    <property type="project" value="InterPro"/>
</dbReference>
<sequence length="698" mass="80528">MFQIGKREIELLYLVNSSKDGFNYRELIERFGYTERSFKYAVDLINSFLNENSQQACFVLDNKRCYLKNAPLSMKFTMDHITKELYYLSKEDRCETIIFRYLADLHYTIDEITDYLDVSKSTVKKSLAVVKEKCGEYGLELVNHKRMGIELNGSETVIRSALIDVLYKYCGLSSQDSKHKKLSLRNCNPYLREWIGEVFNQFQSEQKAEALFSSIWEYMPVIQNDEIYILAMLNLILVFYRTGSGHCILADAKEYVGVEGRKLAEAISISCEKHLKIKLPCEEFFKFVIVLNKGYSIESNEKDQYVLIGSMIWIHRLVSDLLQKYTNQSFQSIANEYSLNEALDMLYNHFYAAVERVRRNIYIQNPILQDIKEEYGEAFHDVERSLAGLENYLEKKFSQDDIGYFTLLIENIISQVHKQKKRVRRIVLICGLGFGTAQMVKNKIMQKFDVVIEDVIPYYKLDTYADNKNIDLFVSTVPVKINTVSNVVEVNPLLTEQDAEALIKAGMIRGGNDLSTLMQLIEQNAVITNRPRLEKELKELNGIRDLKHSKYDILLKYLPECRILVNQTYKNWQEAIDAAGALLVETDCVLQSYVEDMINNIKEFGSYITIGNGIALPHARNKNNVKKTAFSLITLKKPVVFENGKEIDTVISFCNVAGNDYATALTALMELSENQSFLNYKKKVETPSQLLDYIKKLK</sequence>
<dbReference type="PROSITE" id="PS51099">
    <property type="entry name" value="PTS_EIIB_TYPE_2"/>
    <property type="match status" value="1"/>
</dbReference>
<keyword evidence="3" id="KW-0805">Transcription regulation</keyword>
<reference evidence="8 9" key="1">
    <citation type="submission" date="2017-11" db="EMBL/GenBank/DDBJ databases">
        <title>Understudied soil microbes with underappreciated capabilities: Untangling the Clostridium saccharolyticum group.</title>
        <authorList>
            <person name="Leschine S."/>
        </authorList>
    </citation>
    <scope>NUCLEOTIDE SEQUENCE [LARGE SCALE GENOMIC DNA]</scope>
    <source>
        <strain evidence="8 9">18A</strain>
    </source>
</reference>
<dbReference type="PANTHER" id="PTHR30185">
    <property type="entry name" value="CRYPTIC BETA-GLUCOSIDE BGL OPERON ANTITERMINATOR"/>
    <property type="match status" value="1"/>
</dbReference>
<proteinExistence type="predicted"/>
<dbReference type="Pfam" id="PF00874">
    <property type="entry name" value="PRD"/>
    <property type="match status" value="1"/>
</dbReference>
<dbReference type="CDD" id="cd05568">
    <property type="entry name" value="PTS_IIB_bgl_like"/>
    <property type="match status" value="1"/>
</dbReference>
<dbReference type="Gene3D" id="3.40.50.2300">
    <property type="match status" value="1"/>
</dbReference>
<evidence type="ECO:0000256" key="3">
    <source>
        <dbReference type="ARBA" id="ARBA00023015"/>
    </source>
</evidence>
<dbReference type="InterPro" id="IPR013011">
    <property type="entry name" value="PTS_EIIB_2"/>
</dbReference>
<dbReference type="InterPro" id="IPR002178">
    <property type="entry name" value="PTS_EIIA_type-2_dom"/>
</dbReference>
<evidence type="ECO:0000313" key="9">
    <source>
        <dbReference type="Proteomes" id="UP000231092"/>
    </source>
</evidence>
<evidence type="ECO:0000259" key="5">
    <source>
        <dbReference type="PROSITE" id="PS51094"/>
    </source>
</evidence>
<dbReference type="InterPro" id="IPR011608">
    <property type="entry name" value="PRD"/>
</dbReference>
<dbReference type="PROSITE" id="PS51094">
    <property type="entry name" value="PTS_EIIA_TYPE_2"/>
    <property type="match status" value="1"/>
</dbReference>
<dbReference type="SUPFAM" id="SSF52794">
    <property type="entry name" value="PTS system IIB component-like"/>
    <property type="match status" value="1"/>
</dbReference>
<keyword evidence="1" id="KW-0808">Transferase</keyword>
<feature type="domain" description="PRD" evidence="7">
    <location>
        <begin position="309"/>
        <end position="419"/>
    </location>
</feature>
<dbReference type="Gene3D" id="3.40.930.10">
    <property type="entry name" value="Mannitol-specific EII, Chain A"/>
    <property type="match status" value="1"/>
</dbReference>
<dbReference type="EMBL" id="PGET01000001">
    <property type="protein sequence ID" value="PJJ28838.1"/>
    <property type="molecule type" value="Genomic_DNA"/>
</dbReference>
<dbReference type="OrthoDB" id="3175596at2"/>
<dbReference type="Gene3D" id="1.10.1790.10">
    <property type="entry name" value="PRD domain"/>
    <property type="match status" value="1"/>
</dbReference>
<dbReference type="Proteomes" id="UP000231092">
    <property type="component" value="Unassembled WGS sequence"/>
</dbReference>
<dbReference type="SUPFAM" id="SSF55804">
    <property type="entry name" value="Phoshotransferase/anion transport protein"/>
    <property type="match status" value="1"/>
</dbReference>
<feature type="domain" description="PTS EIIB type-2" evidence="6">
    <location>
        <begin position="424"/>
        <end position="514"/>
    </location>
</feature>
<dbReference type="AlphaFoldDB" id="A0A2M8Z5W3"/>
<dbReference type="PANTHER" id="PTHR30185:SF18">
    <property type="entry name" value="TRANSCRIPTIONAL REGULATOR MTLR"/>
    <property type="match status" value="1"/>
</dbReference>
<dbReference type="PROSITE" id="PS00372">
    <property type="entry name" value="PTS_EIIA_TYPE_2_HIS"/>
    <property type="match status" value="1"/>
</dbReference>
<dbReference type="InterPro" id="IPR003501">
    <property type="entry name" value="PTS_EIIB_2/3"/>
</dbReference>
<evidence type="ECO:0000256" key="4">
    <source>
        <dbReference type="ARBA" id="ARBA00023163"/>
    </source>
</evidence>
<comment type="caution">
    <text evidence="8">The sequence shown here is derived from an EMBL/GenBank/DDBJ whole genome shotgun (WGS) entry which is preliminary data.</text>
</comment>
<dbReference type="InterPro" id="IPR050661">
    <property type="entry name" value="BglG_antiterminators"/>
</dbReference>
<accession>A0A2M8Z5W3</accession>
<organism evidence="8 9">
    <name type="scientific">[Clostridium] celerecrescens 18A</name>
    <dbReference type="NCBI Taxonomy" id="1286362"/>
    <lineage>
        <taxon>Bacteria</taxon>
        <taxon>Bacillati</taxon>
        <taxon>Bacillota</taxon>
        <taxon>Clostridia</taxon>
        <taxon>Lachnospirales</taxon>
        <taxon>Lachnospiraceae</taxon>
        <taxon>Lacrimispora</taxon>
    </lineage>
</organism>
<evidence type="ECO:0000259" key="6">
    <source>
        <dbReference type="PROSITE" id="PS51099"/>
    </source>
</evidence>
<dbReference type="PROSITE" id="PS51372">
    <property type="entry name" value="PRD_2"/>
    <property type="match status" value="1"/>
</dbReference>
<feature type="domain" description="PTS EIIA type-2" evidence="5">
    <location>
        <begin position="556"/>
        <end position="697"/>
    </location>
</feature>
<evidence type="ECO:0000256" key="2">
    <source>
        <dbReference type="ARBA" id="ARBA00022737"/>
    </source>
</evidence>
<keyword evidence="2" id="KW-0677">Repeat</keyword>
<evidence type="ECO:0000256" key="1">
    <source>
        <dbReference type="ARBA" id="ARBA00022679"/>
    </source>
</evidence>
<dbReference type="InterPro" id="IPR016152">
    <property type="entry name" value="PTrfase/Anion_transptr"/>
</dbReference>
<dbReference type="CDD" id="cd00211">
    <property type="entry name" value="PTS_IIA_fru"/>
    <property type="match status" value="1"/>
</dbReference>
<name>A0A2M8Z5W3_9FIRM</name>
<dbReference type="Pfam" id="PF02302">
    <property type="entry name" value="PTS_IIB"/>
    <property type="match status" value="1"/>
</dbReference>
<dbReference type="GO" id="GO:0008982">
    <property type="term" value="F:protein-N(PI)-phosphohistidine-sugar phosphotransferase activity"/>
    <property type="evidence" value="ECO:0007669"/>
    <property type="project" value="InterPro"/>
</dbReference>
<dbReference type="SUPFAM" id="SSF63520">
    <property type="entry name" value="PTS-regulatory domain, PRD"/>
    <property type="match status" value="1"/>
</dbReference>
<gene>
    <name evidence="8" type="ORF">H171_2360</name>
</gene>
<dbReference type="InterPro" id="IPR036095">
    <property type="entry name" value="PTS_EIIB-like_sf"/>
</dbReference>
<dbReference type="InterPro" id="IPR036634">
    <property type="entry name" value="PRD_sf"/>
</dbReference>
<dbReference type="GO" id="GO:0009401">
    <property type="term" value="P:phosphoenolpyruvate-dependent sugar phosphotransferase system"/>
    <property type="evidence" value="ECO:0007669"/>
    <property type="project" value="InterPro"/>
</dbReference>